<gene>
    <name evidence="5" type="ORF">AUF17_21180</name>
    <name evidence="4" type="ORF">EK398_21280</name>
    <name evidence="2" type="ORF">P7D43_20185</name>
    <name evidence="3" type="ORF">P7D79_19640</name>
</gene>
<accession>A0A2N8PS04</accession>
<dbReference type="EMBL" id="JARPWY010000081">
    <property type="protein sequence ID" value="MDT2516443.1"/>
    <property type="molecule type" value="Genomic_DNA"/>
</dbReference>
<sequence length="134" mass="16127">MHEINNHLLNLVENLGLELCFVDMKRSGFYFAEEKTIFLNNELLNENSDFEVSHELAHCIKKHEELSAYYNATGYSRRKLEFEANRIAIEILLFIWSNEYDFDKEQLNAVKFMEYYKIPWSLERYVRESMRNLG</sequence>
<evidence type="ECO:0000313" key="3">
    <source>
        <dbReference type="EMBL" id="MDT2516443.1"/>
    </source>
</evidence>
<dbReference type="GeneID" id="79784807"/>
<reference evidence="5 7" key="1">
    <citation type="submission" date="2017-10" db="EMBL/GenBank/DDBJ databases">
        <title>FDA dAtabase for Regulatory Grade micrObial Sequences (FDA-ARGOS): Supporting development and validation of Infectious Disease Dx tests.</title>
        <authorList>
            <person name="Campos J."/>
            <person name="Goldberg B."/>
            <person name="Tallon L.J."/>
            <person name="Sadzewicz L."/>
            <person name="Sengamalay N."/>
            <person name="Ott S."/>
            <person name="Godinez A."/>
            <person name="Nagaraj S."/>
            <person name="Vyas G."/>
            <person name="Aluvathingal J."/>
            <person name="Nadendla S."/>
            <person name="Geyer C."/>
            <person name="Nandy P."/>
            <person name="Hobson J."/>
            <person name="Sichtig H."/>
        </authorList>
    </citation>
    <scope>NUCLEOTIDE SEQUENCE [LARGE SCALE GENOMIC DNA]</scope>
    <source>
        <strain evidence="5 7">FDAARGOS_185</strain>
    </source>
</reference>
<dbReference type="Proteomes" id="UP000288388">
    <property type="component" value="Unassembled WGS sequence"/>
</dbReference>
<protein>
    <submittedName>
        <fullName evidence="4">ImmA/IrrE family metallo-endopeptidase</fullName>
    </submittedName>
</protein>
<evidence type="ECO:0000313" key="4">
    <source>
        <dbReference type="EMBL" id="RVU92993.1"/>
    </source>
</evidence>
<dbReference type="EMBL" id="JARPWH010000125">
    <property type="protein sequence ID" value="MDT2404690.1"/>
    <property type="molecule type" value="Genomic_DNA"/>
</dbReference>
<reference evidence="2 8" key="3">
    <citation type="submission" date="2023-03" db="EMBL/GenBank/DDBJ databases">
        <authorList>
            <person name="Shen W."/>
            <person name="Cai J."/>
        </authorList>
    </citation>
    <scope>NUCLEOTIDE SEQUENCE</scope>
    <source>
        <strain evidence="2">P33-2</strain>
        <strain evidence="3 8">Y2</strain>
    </source>
</reference>
<reference evidence="4 6" key="2">
    <citation type="submission" date="2018-12" db="EMBL/GenBank/DDBJ databases">
        <title>A novel vanA-carrying plasmid in a clinical isolate of Enterococcus avium.</title>
        <authorList>
            <person name="Bernasconi O.J."/>
            <person name="Luzzaro F."/>
            <person name="Endimiani A."/>
        </authorList>
    </citation>
    <scope>NUCLEOTIDE SEQUENCE [LARGE SCALE GENOMIC DNA]</scope>
    <source>
        <strain evidence="4 6">LC0559/18</strain>
    </source>
</reference>
<dbReference type="InterPro" id="IPR010359">
    <property type="entry name" value="IrrE_HExxH"/>
</dbReference>
<organism evidence="4 6">
    <name type="scientific">Enterococcus avium</name>
    <name type="common">Streptococcus avium</name>
    <dbReference type="NCBI Taxonomy" id="33945"/>
    <lineage>
        <taxon>Bacteria</taxon>
        <taxon>Bacillati</taxon>
        <taxon>Bacillota</taxon>
        <taxon>Bacilli</taxon>
        <taxon>Lactobacillales</taxon>
        <taxon>Enterococcaceae</taxon>
        <taxon>Enterococcus</taxon>
    </lineage>
</organism>
<dbReference type="RefSeq" id="WP_010743619.1">
    <property type="nucleotide sequence ID" value="NZ_CAAKNX010000009.1"/>
</dbReference>
<dbReference type="Proteomes" id="UP001264335">
    <property type="component" value="Unassembled WGS sequence"/>
</dbReference>
<evidence type="ECO:0000313" key="6">
    <source>
        <dbReference type="Proteomes" id="UP000288388"/>
    </source>
</evidence>
<evidence type="ECO:0000313" key="5">
    <source>
        <dbReference type="EMBL" id="TRZ29198.1"/>
    </source>
</evidence>
<dbReference type="Gene3D" id="1.10.10.2910">
    <property type="match status" value="1"/>
</dbReference>
<dbReference type="Pfam" id="PF06114">
    <property type="entry name" value="Peptidase_M78"/>
    <property type="match status" value="1"/>
</dbReference>
<evidence type="ECO:0000259" key="1">
    <source>
        <dbReference type="Pfam" id="PF06114"/>
    </source>
</evidence>
<proteinExistence type="predicted"/>
<evidence type="ECO:0000313" key="7">
    <source>
        <dbReference type="Proteomes" id="UP000316316"/>
    </source>
</evidence>
<dbReference type="EMBL" id="PDXQ01000002">
    <property type="protein sequence ID" value="TRZ29198.1"/>
    <property type="molecule type" value="Genomic_DNA"/>
</dbReference>
<dbReference type="Proteomes" id="UP001260773">
    <property type="component" value="Unassembled WGS sequence"/>
</dbReference>
<evidence type="ECO:0000313" key="8">
    <source>
        <dbReference type="Proteomes" id="UP001264335"/>
    </source>
</evidence>
<dbReference type="Proteomes" id="UP000316316">
    <property type="component" value="Unassembled WGS sequence"/>
</dbReference>
<evidence type="ECO:0000313" key="2">
    <source>
        <dbReference type="EMBL" id="MDT2404690.1"/>
    </source>
</evidence>
<dbReference type="EMBL" id="RYZS01000002">
    <property type="protein sequence ID" value="RVU92993.1"/>
    <property type="molecule type" value="Genomic_DNA"/>
</dbReference>
<name>A0A2N8PS04_ENTAV</name>
<dbReference type="AlphaFoldDB" id="A0A2N8PS04"/>
<comment type="caution">
    <text evidence="4">The sequence shown here is derived from an EMBL/GenBank/DDBJ whole genome shotgun (WGS) entry which is preliminary data.</text>
</comment>
<feature type="domain" description="IrrE N-terminal-like" evidence="1">
    <location>
        <begin position="21"/>
        <end position="93"/>
    </location>
</feature>